<organism evidence="1 2">
    <name type="scientific">Myxococcus llanfairpwllgwyngyllgogerychwyrndrobwllllantysiliogogogochensis</name>
    <dbReference type="NCBI Taxonomy" id="2590453"/>
    <lineage>
        <taxon>Bacteria</taxon>
        <taxon>Pseudomonadati</taxon>
        <taxon>Myxococcota</taxon>
        <taxon>Myxococcia</taxon>
        <taxon>Myxococcales</taxon>
        <taxon>Cystobacterineae</taxon>
        <taxon>Myxococcaceae</taxon>
        <taxon>Myxococcus</taxon>
    </lineage>
</organism>
<proteinExistence type="predicted"/>
<dbReference type="AlphaFoldDB" id="A0A540X6U8"/>
<reference evidence="1 2" key="1">
    <citation type="submission" date="2019-06" db="EMBL/GenBank/DDBJ databases">
        <authorList>
            <person name="Livingstone P."/>
            <person name="Whitworth D."/>
        </authorList>
    </citation>
    <scope>NUCLEOTIDE SEQUENCE [LARGE SCALE GENOMIC DNA]</scope>
    <source>
        <strain evidence="1 2">AM401</strain>
    </source>
</reference>
<sequence length="136" mass="15269">MRTGRRPLEGVAREEGSAMGVKTVRFDFENTRDTSVDVRFEPTGMAFNIPPGGRLDVICEGPEGGELEVKRHPEGHVTLYAWWGAWFRVVEEGRVVYTEEGLPAPPLPRGVSMKQMVETLFGPLENRQAMLDKPKE</sequence>
<accession>A0A540X6U8</accession>
<dbReference type="OrthoDB" id="5383215at2"/>
<comment type="caution">
    <text evidence="1">The sequence shown here is derived from an EMBL/GenBank/DDBJ whole genome shotgun (WGS) entry which is preliminary data.</text>
</comment>
<keyword evidence="2" id="KW-1185">Reference proteome</keyword>
<dbReference type="Proteomes" id="UP000315369">
    <property type="component" value="Unassembled WGS sequence"/>
</dbReference>
<gene>
    <name evidence="1" type="ORF">FJV41_08090</name>
</gene>
<protein>
    <submittedName>
        <fullName evidence="1">Uncharacterized protein</fullName>
    </submittedName>
</protein>
<dbReference type="RefSeq" id="WP_141641845.1">
    <property type="nucleotide sequence ID" value="NZ_VIFM01000023.1"/>
</dbReference>
<evidence type="ECO:0000313" key="2">
    <source>
        <dbReference type="Proteomes" id="UP000315369"/>
    </source>
</evidence>
<evidence type="ECO:0000313" key="1">
    <source>
        <dbReference type="EMBL" id="TQF16434.1"/>
    </source>
</evidence>
<name>A0A540X6U8_9BACT</name>
<dbReference type="EMBL" id="VIFM01000023">
    <property type="protein sequence ID" value="TQF16434.1"/>
    <property type="molecule type" value="Genomic_DNA"/>
</dbReference>